<accession>A0A5E4SFS1</accession>
<feature type="region of interest" description="Disordered" evidence="1">
    <location>
        <begin position="123"/>
        <end position="172"/>
    </location>
</feature>
<dbReference type="AlphaFoldDB" id="A0A5E4SFS1"/>
<evidence type="ECO:0000259" key="2">
    <source>
        <dbReference type="Pfam" id="PF04492"/>
    </source>
</evidence>
<proteinExistence type="predicted"/>
<dbReference type="Pfam" id="PF04492">
    <property type="entry name" value="Phage_rep_O"/>
    <property type="match status" value="1"/>
</dbReference>
<organism evidence="3 4">
    <name type="scientific">Pandoraea horticolens</name>
    <dbReference type="NCBI Taxonomy" id="2508298"/>
    <lineage>
        <taxon>Bacteria</taxon>
        <taxon>Pseudomonadati</taxon>
        <taxon>Pseudomonadota</taxon>
        <taxon>Betaproteobacteria</taxon>
        <taxon>Burkholderiales</taxon>
        <taxon>Burkholderiaceae</taxon>
        <taxon>Pandoraea</taxon>
    </lineage>
</organism>
<keyword evidence="4" id="KW-1185">Reference proteome</keyword>
<dbReference type="Gene3D" id="1.10.10.10">
    <property type="entry name" value="Winged helix-like DNA-binding domain superfamily/Winged helix DNA-binding domain"/>
    <property type="match status" value="1"/>
</dbReference>
<evidence type="ECO:0000313" key="3">
    <source>
        <dbReference type="EMBL" id="VVD74746.1"/>
    </source>
</evidence>
<dbReference type="Proteomes" id="UP000343317">
    <property type="component" value="Unassembled WGS sequence"/>
</dbReference>
<name>A0A5E4SFS1_9BURK</name>
<reference evidence="3 4" key="1">
    <citation type="submission" date="2019-08" db="EMBL/GenBank/DDBJ databases">
        <authorList>
            <person name="Peeters C."/>
        </authorList>
    </citation>
    <scope>NUCLEOTIDE SEQUENCE [LARGE SCALE GENOMIC DNA]</scope>
    <source>
        <strain evidence="3 4">LMG 31112</strain>
    </source>
</reference>
<dbReference type="RefSeq" id="WP_150619318.1">
    <property type="nucleotide sequence ID" value="NZ_CABPSM010000002.1"/>
</dbReference>
<dbReference type="EMBL" id="CABPSM010000002">
    <property type="protein sequence ID" value="VVD74746.1"/>
    <property type="molecule type" value="Genomic_DNA"/>
</dbReference>
<evidence type="ECO:0000313" key="4">
    <source>
        <dbReference type="Proteomes" id="UP000343317"/>
    </source>
</evidence>
<dbReference type="NCBIfam" id="TIGR01610">
    <property type="entry name" value="phage_O_Nterm"/>
    <property type="match status" value="1"/>
</dbReference>
<gene>
    <name evidence="3" type="ORF">PHO31112_00776</name>
</gene>
<protein>
    <submittedName>
        <fullName evidence="3">Replication protein O</fullName>
    </submittedName>
</protein>
<dbReference type="InterPro" id="IPR006497">
    <property type="entry name" value="Phage_lambda_VrpO_N"/>
</dbReference>
<dbReference type="GO" id="GO:0006260">
    <property type="term" value="P:DNA replication"/>
    <property type="evidence" value="ECO:0007669"/>
    <property type="project" value="InterPro"/>
</dbReference>
<dbReference type="InterPro" id="IPR036388">
    <property type="entry name" value="WH-like_DNA-bd_sf"/>
</dbReference>
<feature type="domain" description="Bacteriophage lambda Replication protein O N-terminal" evidence="2">
    <location>
        <begin position="17"/>
        <end position="112"/>
    </location>
</feature>
<evidence type="ECO:0000256" key="1">
    <source>
        <dbReference type="SAM" id="MobiDB-lite"/>
    </source>
</evidence>
<sequence length="347" mass="39036">MAQAAQVIQFPEAKAPQLEDGYLRIANELRRAITWARLTAYQRCILDVVMAQTYGFNKLSDDIARTKFEDETGIDASDVRRTIKQLVEMNIITRADGRYAHTYSVNKRHGTWVLPDARKLVNKPGFEEGNHPLTGGDSPRNEGGNPPVAGGESPPSKDNLKTQNQKTTSKETLSRSLRKRFEIFWVGYPKRKSKKTAEKAFAKLNPDEQLFDDLMAGLGRAKTSGQWANPQYIPHAASWLNAGGWMDEIQSTYTDAELAVIRGYNEVLGEHVGRVDETVFVEERAGAIRALITLGTEKRQNPEMWRDYFPWVKANVEMPPTAGFDWLISPKGFTNVIGGQHNKADKR</sequence>